<evidence type="ECO:0000259" key="7">
    <source>
        <dbReference type="SMART" id="SM00822"/>
    </source>
</evidence>
<organism evidence="8 9">
    <name type="scientific">Tsukamurella sputi</name>
    <dbReference type="NCBI Taxonomy" id="2591848"/>
    <lineage>
        <taxon>Bacteria</taxon>
        <taxon>Bacillati</taxon>
        <taxon>Actinomycetota</taxon>
        <taxon>Actinomycetes</taxon>
        <taxon>Mycobacteriales</taxon>
        <taxon>Tsukamurellaceae</taxon>
        <taxon>Tsukamurella</taxon>
    </lineage>
</organism>
<dbReference type="PRINTS" id="PR00080">
    <property type="entry name" value="SDRFAMILY"/>
</dbReference>
<dbReference type="GO" id="GO:0032787">
    <property type="term" value="P:monocarboxylic acid metabolic process"/>
    <property type="evidence" value="ECO:0007669"/>
    <property type="project" value="UniProtKB-ARBA"/>
</dbReference>
<proteinExistence type="inferred from homology"/>
<dbReference type="OrthoDB" id="7064009at2"/>
<dbReference type="EMBL" id="VIGV01000003">
    <property type="protein sequence ID" value="TWS24004.1"/>
    <property type="molecule type" value="Genomic_DNA"/>
</dbReference>
<dbReference type="SUPFAM" id="SSF51735">
    <property type="entry name" value="NAD(P)-binding Rossmann-fold domains"/>
    <property type="match status" value="1"/>
</dbReference>
<evidence type="ECO:0000256" key="6">
    <source>
        <dbReference type="ARBA" id="ARBA00047400"/>
    </source>
</evidence>
<sequence>MSVYLVTGGGTGIGAAVVARLRRDGHDVLACGRRPDPLEAVASETGCATAVADAADGESMAGVVGEALARFGRLDGVVTNAGGHGFSSVGDTTDADWSGSLAANLDTAFVTARAALDALRETRGSVCLISSLAGLRAGPETAGYTVGKHAVIGLMRSLARDYGTAGVRANAVCPGWIRTPMADDEMRHLVADGAAADVDDAYRRVTRDVPLRRPAEPEEVAGVVAFLLGPDAGYITGSTIVVDGGAHIVDVPTLAFG</sequence>
<keyword evidence="4" id="KW-0560">Oxidoreductase</keyword>
<dbReference type="AlphaFoldDB" id="A0A5C5RN40"/>
<dbReference type="SMART" id="SM00822">
    <property type="entry name" value="PKS_KR"/>
    <property type="match status" value="1"/>
</dbReference>
<evidence type="ECO:0000256" key="1">
    <source>
        <dbReference type="ARBA" id="ARBA00004191"/>
    </source>
</evidence>
<comment type="similarity">
    <text evidence="2">Belongs to the short-chain dehydrogenases/reductases (SDR) family.</text>
</comment>
<gene>
    <name evidence="8" type="ORF">FK268_10180</name>
</gene>
<comment type="catalytic activity">
    <reaction evidence="6">
        <text>a (3R)-hydroxyacyl-[ACP] + NADP(+) = a 3-oxoacyl-[ACP] + NADPH + H(+)</text>
        <dbReference type="Rhea" id="RHEA:17397"/>
        <dbReference type="Rhea" id="RHEA-COMP:9916"/>
        <dbReference type="Rhea" id="RHEA-COMP:9945"/>
        <dbReference type="ChEBI" id="CHEBI:15378"/>
        <dbReference type="ChEBI" id="CHEBI:57783"/>
        <dbReference type="ChEBI" id="CHEBI:58349"/>
        <dbReference type="ChEBI" id="CHEBI:78776"/>
        <dbReference type="ChEBI" id="CHEBI:78827"/>
        <dbReference type="EC" id="1.1.1.100"/>
    </reaction>
    <physiologicalReaction direction="right-to-left" evidence="6">
        <dbReference type="Rhea" id="RHEA:17399"/>
    </physiologicalReaction>
</comment>
<dbReference type="PANTHER" id="PTHR42879">
    <property type="entry name" value="3-OXOACYL-(ACYL-CARRIER-PROTEIN) REDUCTASE"/>
    <property type="match status" value="1"/>
</dbReference>
<feature type="domain" description="Ketoreductase" evidence="7">
    <location>
        <begin position="2"/>
        <end position="179"/>
    </location>
</feature>
<dbReference type="PRINTS" id="PR00081">
    <property type="entry name" value="GDHRDH"/>
</dbReference>
<evidence type="ECO:0000313" key="9">
    <source>
        <dbReference type="Proteomes" id="UP000319792"/>
    </source>
</evidence>
<dbReference type="InterPro" id="IPR002347">
    <property type="entry name" value="SDR_fam"/>
</dbReference>
<evidence type="ECO:0000313" key="8">
    <source>
        <dbReference type="EMBL" id="TWS24004.1"/>
    </source>
</evidence>
<reference evidence="8 9" key="2">
    <citation type="submission" date="2019-08" db="EMBL/GenBank/DDBJ databases">
        <title>Tsukamurella conjunctivitidis sp. nov., Tsukamurella assacharolytica sp. nov. and Tsukamurella sputae sp. nov. isolated from patients with conjunctivitis, bacteraemia (lymphoma) and respiratory infection (sputum) in Hong Kong.</title>
        <authorList>
            <person name="Fok K.M.N."/>
            <person name="Fong J.Y.H."/>
        </authorList>
    </citation>
    <scope>NUCLEOTIDE SEQUENCE [LARGE SCALE GENOMIC DNA]</scope>
    <source>
        <strain evidence="8 9">HKU70</strain>
    </source>
</reference>
<protein>
    <recommendedName>
        <fullName evidence="5">3-oxoacyl-[acyl-carrier-protein] reductase MabA</fullName>
    </recommendedName>
</protein>
<comment type="subcellular location">
    <subcellularLocation>
        <location evidence="1">Secreted</location>
        <location evidence="1">Cell wall</location>
    </subcellularLocation>
</comment>
<dbReference type="GO" id="GO:0004316">
    <property type="term" value="F:3-oxoacyl-[acyl-carrier-protein] reductase (NADPH) activity"/>
    <property type="evidence" value="ECO:0007669"/>
    <property type="project" value="UniProtKB-EC"/>
</dbReference>
<dbReference type="InterPro" id="IPR050259">
    <property type="entry name" value="SDR"/>
</dbReference>
<evidence type="ECO:0000256" key="2">
    <source>
        <dbReference type="ARBA" id="ARBA00006484"/>
    </source>
</evidence>
<comment type="caution">
    <text evidence="8">The sequence shown here is derived from an EMBL/GenBank/DDBJ whole genome shotgun (WGS) entry which is preliminary data.</text>
</comment>
<dbReference type="PROSITE" id="PS00061">
    <property type="entry name" value="ADH_SHORT"/>
    <property type="match status" value="1"/>
</dbReference>
<keyword evidence="9" id="KW-1185">Reference proteome</keyword>
<name>A0A5C5RN40_9ACTN</name>
<dbReference type="InterPro" id="IPR057326">
    <property type="entry name" value="KR_dom"/>
</dbReference>
<dbReference type="FunFam" id="3.40.50.720:FF:000084">
    <property type="entry name" value="Short-chain dehydrogenase reductase"/>
    <property type="match status" value="1"/>
</dbReference>
<evidence type="ECO:0000256" key="4">
    <source>
        <dbReference type="ARBA" id="ARBA00023002"/>
    </source>
</evidence>
<dbReference type="InterPro" id="IPR020904">
    <property type="entry name" value="Sc_DH/Rdtase_CS"/>
</dbReference>
<dbReference type="Proteomes" id="UP000319792">
    <property type="component" value="Unassembled WGS sequence"/>
</dbReference>
<dbReference type="RefSeq" id="WP_146433686.1">
    <property type="nucleotide sequence ID" value="NZ_VIGV01000003.1"/>
</dbReference>
<dbReference type="PANTHER" id="PTHR42879:SF2">
    <property type="entry name" value="3-OXOACYL-[ACYL-CARRIER-PROTEIN] REDUCTASE FABG"/>
    <property type="match status" value="1"/>
</dbReference>
<dbReference type="Pfam" id="PF13561">
    <property type="entry name" value="adh_short_C2"/>
    <property type="match status" value="1"/>
</dbReference>
<reference evidence="8 9" key="1">
    <citation type="submission" date="2019-06" db="EMBL/GenBank/DDBJ databases">
        <authorList>
            <person name="Teng J.L.L."/>
            <person name="Lee H.H."/>
            <person name="Lau S.K.P."/>
            <person name="Woo P.C.Y."/>
        </authorList>
    </citation>
    <scope>NUCLEOTIDE SEQUENCE [LARGE SCALE GENOMIC DNA]</scope>
    <source>
        <strain evidence="8 9">HKU70</strain>
    </source>
</reference>
<dbReference type="InterPro" id="IPR036291">
    <property type="entry name" value="NAD(P)-bd_dom_sf"/>
</dbReference>
<keyword evidence="3" id="KW-0134">Cell wall</keyword>
<accession>A0A5C5RN40</accession>
<evidence type="ECO:0000256" key="3">
    <source>
        <dbReference type="ARBA" id="ARBA00022512"/>
    </source>
</evidence>
<dbReference type="Gene3D" id="3.40.50.720">
    <property type="entry name" value="NAD(P)-binding Rossmann-like Domain"/>
    <property type="match status" value="1"/>
</dbReference>
<evidence type="ECO:0000256" key="5">
    <source>
        <dbReference type="ARBA" id="ARBA00040781"/>
    </source>
</evidence>
<dbReference type="CDD" id="cd05233">
    <property type="entry name" value="SDR_c"/>
    <property type="match status" value="1"/>
</dbReference>
<keyword evidence="3" id="KW-0964">Secreted</keyword>